<organism evidence="1 2">
    <name type="scientific">Botryobasidium botryosum (strain FD-172 SS1)</name>
    <dbReference type="NCBI Taxonomy" id="930990"/>
    <lineage>
        <taxon>Eukaryota</taxon>
        <taxon>Fungi</taxon>
        <taxon>Dikarya</taxon>
        <taxon>Basidiomycota</taxon>
        <taxon>Agaricomycotina</taxon>
        <taxon>Agaricomycetes</taxon>
        <taxon>Cantharellales</taxon>
        <taxon>Botryobasidiaceae</taxon>
        <taxon>Botryobasidium</taxon>
    </lineage>
</organism>
<dbReference type="InParanoid" id="A0A067MEI1"/>
<dbReference type="HOGENOM" id="CLU_2108643_0_0_1"/>
<dbReference type="Proteomes" id="UP000027195">
    <property type="component" value="Unassembled WGS sequence"/>
</dbReference>
<sequence length="115" mass="12705">MCQQGLSSSLAAPSPAAPSIAQNCRRWDCFLLPLASPTHNRNHRPPYAFSINQPPRLPRCIAATSVSNAIHDFKCILINIEQGLYWSVWSTAPCQCKRGQICVTTDPLLSRSRAL</sequence>
<reference evidence="2" key="1">
    <citation type="journal article" date="2014" name="Proc. Natl. Acad. Sci. U.S.A.">
        <title>Extensive sampling of basidiomycete genomes demonstrates inadequacy of the white-rot/brown-rot paradigm for wood decay fungi.</title>
        <authorList>
            <person name="Riley R."/>
            <person name="Salamov A.A."/>
            <person name="Brown D.W."/>
            <person name="Nagy L.G."/>
            <person name="Floudas D."/>
            <person name="Held B.W."/>
            <person name="Levasseur A."/>
            <person name="Lombard V."/>
            <person name="Morin E."/>
            <person name="Otillar R."/>
            <person name="Lindquist E.A."/>
            <person name="Sun H."/>
            <person name="LaButti K.M."/>
            <person name="Schmutz J."/>
            <person name="Jabbour D."/>
            <person name="Luo H."/>
            <person name="Baker S.E."/>
            <person name="Pisabarro A.G."/>
            <person name="Walton J.D."/>
            <person name="Blanchette R.A."/>
            <person name="Henrissat B."/>
            <person name="Martin F."/>
            <person name="Cullen D."/>
            <person name="Hibbett D.S."/>
            <person name="Grigoriev I.V."/>
        </authorList>
    </citation>
    <scope>NUCLEOTIDE SEQUENCE [LARGE SCALE GENOMIC DNA]</scope>
    <source>
        <strain evidence="2">FD-172 SS1</strain>
    </source>
</reference>
<protein>
    <submittedName>
        <fullName evidence="1">Uncharacterized protein</fullName>
    </submittedName>
</protein>
<keyword evidence="2" id="KW-1185">Reference proteome</keyword>
<accession>A0A067MEI1</accession>
<dbReference type="EMBL" id="KL198039">
    <property type="protein sequence ID" value="KDQ14178.1"/>
    <property type="molecule type" value="Genomic_DNA"/>
</dbReference>
<dbReference type="AlphaFoldDB" id="A0A067MEI1"/>
<proteinExistence type="predicted"/>
<name>A0A067MEI1_BOTB1</name>
<evidence type="ECO:0000313" key="2">
    <source>
        <dbReference type="Proteomes" id="UP000027195"/>
    </source>
</evidence>
<gene>
    <name evidence="1" type="ORF">BOTBODRAFT_352571</name>
</gene>
<evidence type="ECO:0000313" key="1">
    <source>
        <dbReference type="EMBL" id="KDQ14178.1"/>
    </source>
</evidence>